<dbReference type="Pfam" id="PF00443">
    <property type="entry name" value="UCH"/>
    <property type="match status" value="2"/>
</dbReference>
<keyword evidence="2" id="KW-0378">Hydrolase</keyword>
<evidence type="ECO:0000256" key="3">
    <source>
        <dbReference type="SAM" id="MobiDB-lite"/>
    </source>
</evidence>
<keyword evidence="2" id="KW-0833">Ubl conjugation pathway</keyword>
<protein>
    <recommendedName>
        <fullName evidence="2">Ubiquitin carboxyl-terminal hydrolase</fullName>
        <ecNumber evidence="2">3.4.19.12</ecNumber>
    </recommendedName>
</protein>
<dbReference type="InterPro" id="IPR001394">
    <property type="entry name" value="Peptidase_C19_UCH"/>
</dbReference>
<keyword evidence="2" id="KW-0788">Thiol protease</keyword>
<dbReference type="GO" id="GO:0006508">
    <property type="term" value="P:proteolysis"/>
    <property type="evidence" value="ECO:0007669"/>
    <property type="project" value="UniProtKB-KW"/>
</dbReference>
<sequence>MDDEKRPRVGDTAESPRKSPRLVHRIPTTTDQAESGVGLKSLLGLIKNNPIKELDDPNAASLGVIDVEKKAARPGDTAATALDVNDWWEKVVALQWMASVGGDCRARRCRHVLYGEDDINLAIALIKTCDDTPMCNADNCGNTEGREISACLDCESRFCTTHGKWHASVNKHWVALVYKKPHVAYCFACEECYFIRTEHFGVVMDNEDDYFISLREEDEKGMRVDNVAGDHASGSVIGHACPIKGIPNLGNTCYLNSLLQCLLVLGRLRAGILGLDAPLGLLGSSLRSLFDDADSVNNAGGLLDPEKLLACVRMLNPEFKGNGMHDSQEALCILRTGLDKEERAMKLSNMQAGAPSAVAPTVIDSIFGELEDVFLVKRSKPLKVDSTKVEQISHSMDADGPLQTRKDKVQGKVVDVLPRIPEDPASPSFVSPLSEEKNDSAVQPEDLTKVIGHVSFKEILDVGQFMDPSSEDRDNSRYRLVGFVEHLGPSMYAGHYVAYVRPSPPQQTNGSSSWFRASDTDITEVSLEEVLKREAYLLFYERIEG</sequence>
<keyword evidence="6" id="KW-1185">Reference proteome</keyword>
<dbReference type="PANTHER" id="PTHR24006">
    <property type="entry name" value="UBIQUITIN CARBOXYL-TERMINAL HYDROLASE"/>
    <property type="match status" value="1"/>
</dbReference>
<dbReference type="GO" id="GO:0005829">
    <property type="term" value="C:cytosol"/>
    <property type="evidence" value="ECO:0007669"/>
    <property type="project" value="TreeGrafter"/>
</dbReference>
<keyword evidence="2" id="KW-0645">Protease</keyword>
<gene>
    <name evidence="5" type="ORF">OsI_29987</name>
</gene>
<feature type="compositionally biased region" description="Basic and acidic residues" evidence="3">
    <location>
        <begin position="1"/>
        <end position="17"/>
    </location>
</feature>
<dbReference type="STRING" id="39946.A2YXC1"/>
<evidence type="ECO:0000313" key="5">
    <source>
        <dbReference type="EMBL" id="EAZ07732.1"/>
    </source>
</evidence>
<dbReference type="PROSITE" id="PS50235">
    <property type="entry name" value="USP_3"/>
    <property type="match status" value="1"/>
</dbReference>
<evidence type="ECO:0000259" key="4">
    <source>
        <dbReference type="PROSITE" id="PS50235"/>
    </source>
</evidence>
<dbReference type="InterPro" id="IPR018200">
    <property type="entry name" value="USP_CS"/>
</dbReference>
<dbReference type="InterPro" id="IPR050164">
    <property type="entry name" value="Peptidase_C19"/>
</dbReference>
<dbReference type="CDD" id="cd02667">
    <property type="entry name" value="Peptidase_C19K"/>
    <property type="match status" value="1"/>
</dbReference>
<dbReference type="PANTHER" id="PTHR24006:SF807">
    <property type="entry name" value="OS08G0527100 PROTEIN"/>
    <property type="match status" value="1"/>
</dbReference>
<dbReference type="Gramene" id="BGIOSGA026608-TA">
    <property type="protein sequence ID" value="BGIOSGA026608-PA"/>
    <property type="gene ID" value="BGIOSGA026608"/>
</dbReference>
<dbReference type="PROSITE" id="PS00973">
    <property type="entry name" value="USP_2"/>
    <property type="match status" value="1"/>
</dbReference>
<dbReference type="PROSITE" id="PS00972">
    <property type="entry name" value="USP_1"/>
    <property type="match status" value="1"/>
</dbReference>
<dbReference type="Gene3D" id="3.90.70.10">
    <property type="entry name" value="Cysteine proteinases"/>
    <property type="match status" value="2"/>
</dbReference>
<reference evidence="5 6" key="1">
    <citation type="journal article" date="2005" name="PLoS Biol.">
        <title>The genomes of Oryza sativa: a history of duplications.</title>
        <authorList>
            <person name="Yu J."/>
            <person name="Wang J."/>
            <person name="Lin W."/>
            <person name="Li S."/>
            <person name="Li H."/>
            <person name="Zhou J."/>
            <person name="Ni P."/>
            <person name="Dong W."/>
            <person name="Hu S."/>
            <person name="Zeng C."/>
            <person name="Zhang J."/>
            <person name="Zhang Y."/>
            <person name="Li R."/>
            <person name="Xu Z."/>
            <person name="Li S."/>
            <person name="Li X."/>
            <person name="Zheng H."/>
            <person name="Cong L."/>
            <person name="Lin L."/>
            <person name="Yin J."/>
            <person name="Geng J."/>
            <person name="Li G."/>
            <person name="Shi J."/>
            <person name="Liu J."/>
            <person name="Lv H."/>
            <person name="Li J."/>
            <person name="Wang J."/>
            <person name="Deng Y."/>
            <person name="Ran L."/>
            <person name="Shi X."/>
            <person name="Wang X."/>
            <person name="Wu Q."/>
            <person name="Li C."/>
            <person name="Ren X."/>
            <person name="Wang J."/>
            <person name="Wang X."/>
            <person name="Li D."/>
            <person name="Liu D."/>
            <person name="Zhang X."/>
            <person name="Ji Z."/>
            <person name="Zhao W."/>
            <person name="Sun Y."/>
            <person name="Zhang Z."/>
            <person name="Bao J."/>
            <person name="Han Y."/>
            <person name="Dong L."/>
            <person name="Ji J."/>
            <person name="Chen P."/>
            <person name="Wu S."/>
            <person name="Liu J."/>
            <person name="Xiao Y."/>
            <person name="Bu D."/>
            <person name="Tan J."/>
            <person name="Yang L."/>
            <person name="Ye C."/>
            <person name="Zhang J."/>
            <person name="Xu J."/>
            <person name="Zhou Y."/>
            <person name="Yu Y."/>
            <person name="Zhang B."/>
            <person name="Zhuang S."/>
            <person name="Wei H."/>
            <person name="Liu B."/>
            <person name="Lei M."/>
            <person name="Yu H."/>
            <person name="Li Y."/>
            <person name="Xu H."/>
            <person name="Wei S."/>
            <person name="He X."/>
            <person name="Fang L."/>
            <person name="Zhang Z."/>
            <person name="Zhang Y."/>
            <person name="Huang X."/>
            <person name="Su Z."/>
            <person name="Tong W."/>
            <person name="Li J."/>
            <person name="Tong Z."/>
            <person name="Li S."/>
            <person name="Ye J."/>
            <person name="Wang L."/>
            <person name="Fang L."/>
            <person name="Lei T."/>
            <person name="Chen C."/>
            <person name="Chen H."/>
            <person name="Xu Z."/>
            <person name="Li H."/>
            <person name="Huang H."/>
            <person name="Zhang F."/>
            <person name="Xu H."/>
            <person name="Li N."/>
            <person name="Zhao C."/>
            <person name="Li S."/>
            <person name="Dong L."/>
            <person name="Huang Y."/>
            <person name="Li L."/>
            <person name="Xi Y."/>
            <person name="Qi Q."/>
            <person name="Li W."/>
            <person name="Zhang B."/>
            <person name="Hu W."/>
            <person name="Zhang Y."/>
            <person name="Tian X."/>
            <person name="Jiao Y."/>
            <person name="Liang X."/>
            <person name="Jin J."/>
            <person name="Gao L."/>
            <person name="Zheng W."/>
            <person name="Hao B."/>
            <person name="Liu S."/>
            <person name="Wang W."/>
            <person name="Yuan L."/>
            <person name="Cao M."/>
            <person name="McDermott J."/>
            <person name="Samudrala R."/>
            <person name="Wang J."/>
            <person name="Wong G.K."/>
            <person name="Yang H."/>
        </authorList>
    </citation>
    <scope>NUCLEOTIDE SEQUENCE [LARGE SCALE GENOMIC DNA]</scope>
    <source>
        <strain evidence="6">cv. 93-11</strain>
    </source>
</reference>
<comment type="function">
    <text evidence="2">Recognizes and hydrolyzes the peptide bond at the C-terminal Gly of ubiquitin. Involved in the processing of poly-ubiquitin precursors as well as that of ubiquitinated proteins.</text>
</comment>
<dbReference type="GO" id="GO:0004843">
    <property type="term" value="F:cysteine-type deubiquitinase activity"/>
    <property type="evidence" value="ECO:0007669"/>
    <property type="project" value="UniProtKB-UniRule"/>
</dbReference>
<dbReference type="InterPro" id="IPR038765">
    <property type="entry name" value="Papain-like_cys_pep_sf"/>
</dbReference>
<name>A2YXC1_ORYSI</name>
<dbReference type="InterPro" id="IPR028889">
    <property type="entry name" value="USP"/>
</dbReference>
<feature type="domain" description="USP" evidence="4">
    <location>
        <begin position="244"/>
        <end position="543"/>
    </location>
</feature>
<organism evidence="5 6">
    <name type="scientific">Oryza sativa subsp. indica</name>
    <name type="common">Rice</name>
    <dbReference type="NCBI Taxonomy" id="39946"/>
    <lineage>
        <taxon>Eukaryota</taxon>
        <taxon>Viridiplantae</taxon>
        <taxon>Streptophyta</taxon>
        <taxon>Embryophyta</taxon>
        <taxon>Tracheophyta</taxon>
        <taxon>Spermatophyta</taxon>
        <taxon>Magnoliopsida</taxon>
        <taxon>Liliopsida</taxon>
        <taxon>Poales</taxon>
        <taxon>Poaceae</taxon>
        <taxon>BOP clade</taxon>
        <taxon>Oryzoideae</taxon>
        <taxon>Oryzeae</taxon>
        <taxon>Oryzinae</taxon>
        <taxon>Oryza</taxon>
        <taxon>Oryza sativa</taxon>
    </lineage>
</organism>
<comment type="similarity">
    <text evidence="1 2">Belongs to the peptidase C19 family.</text>
</comment>
<dbReference type="OMA" id="WINYSTI"/>
<dbReference type="GO" id="GO:0005634">
    <property type="term" value="C:nucleus"/>
    <property type="evidence" value="ECO:0007669"/>
    <property type="project" value="TreeGrafter"/>
</dbReference>
<evidence type="ECO:0000256" key="2">
    <source>
        <dbReference type="RuleBase" id="RU366025"/>
    </source>
</evidence>
<evidence type="ECO:0000256" key="1">
    <source>
        <dbReference type="ARBA" id="ARBA00009085"/>
    </source>
</evidence>
<dbReference type="HOGENOM" id="CLU_012495_0_0_1"/>
<evidence type="ECO:0000313" key="6">
    <source>
        <dbReference type="Proteomes" id="UP000007015"/>
    </source>
</evidence>
<comment type="catalytic activity">
    <reaction evidence="2">
        <text>Thiol-dependent hydrolysis of ester, thioester, amide, peptide and isopeptide bonds formed by the C-terminal Gly of ubiquitin (a 76-residue protein attached to proteins as an intracellular targeting signal).</text>
        <dbReference type="EC" id="3.4.19.12"/>
    </reaction>
</comment>
<dbReference type="SUPFAM" id="SSF54001">
    <property type="entry name" value="Cysteine proteinases"/>
    <property type="match status" value="1"/>
</dbReference>
<feature type="region of interest" description="Disordered" evidence="3">
    <location>
        <begin position="1"/>
        <end position="22"/>
    </location>
</feature>
<dbReference type="GO" id="GO:0016579">
    <property type="term" value="P:protein deubiquitination"/>
    <property type="evidence" value="ECO:0007669"/>
    <property type="project" value="InterPro"/>
</dbReference>
<dbReference type="EC" id="3.4.19.12" evidence="2"/>
<accession>A2YXC1</accession>
<dbReference type="EMBL" id="CM000133">
    <property type="protein sequence ID" value="EAZ07732.1"/>
    <property type="molecule type" value="Genomic_DNA"/>
</dbReference>
<feature type="region of interest" description="Disordered" evidence="3">
    <location>
        <begin position="421"/>
        <end position="442"/>
    </location>
</feature>
<dbReference type="Proteomes" id="UP000007015">
    <property type="component" value="Chromosome 8"/>
</dbReference>
<dbReference type="AlphaFoldDB" id="A2YXC1"/>
<proteinExistence type="inferred from homology"/>